<dbReference type="HOGENOM" id="CLU_1381605_0_0_5"/>
<name>B9KGR0_ANAMF</name>
<evidence type="ECO:0008006" key="3">
    <source>
        <dbReference type="Google" id="ProtNLM"/>
    </source>
</evidence>
<dbReference type="STRING" id="320483.AMF_781"/>
<dbReference type="Proteomes" id="UP000007307">
    <property type="component" value="Chromosome"/>
</dbReference>
<keyword evidence="2" id="KW-1185">Reference proteome</keyword>
<dbReference type="EMBL" id="CP001079">
    <property type="protein sequence ID" value="ACM49614.1"/>
    <property type="molecule type" value="Genomic_DNA"/>
</dbReference>
<dbReference type="KEGG" id="amf:AMF_781"/>
<evidence type="ECO:0000313" key="2">
    <source>
        <dbReference type="Proteomes" id="UP000007307"/>
    </source>
</evidence>
<dbReference type="Pfam" id="PF10691">
    <property type="entry name" value="DUF2497"/>
    <property type="match status" value="1"/>
</dbReference>
<gene>
    <name evidence="1" type="ordered locus">AMF_781</name>
</gene>
<dbReference type="AlphaFoldDB" id="B9KGR0"/>
<sequence>MLVMSGSSSLQSIRDVVASIRKVILSDSQSHDDVMYLENPENLDVISYKREGPGVSSSICATQSVGRVRHSKNFCSVEREVQQRQISCSMELTESSSLASFAEGSTASSDEDESALLSRENIEAATKEIKKLVDAAMATESPAAPAPSAGDSSKGLTVEELTLSVLRPQLSEWLNENLPGLVREIVEREIGKLIKQQ</sequence>
<evidence type="ECO:0000313" key="1">
    <source>
        <dbReference type="EMBL" id="ACM49614.1"/>
    </source>
</evidence>
<accession>B9KGR0</accession>
<protein>
    <recommendedName>
        <fullName evidence="3">DUF2497 domain-containing protein</fullName>
    </recommendedName>
</protein>
<dbReference type="eggNOG" id="COG3827">
    <property type="taxonomic scope" value="Bacteria"/>
</dbReference>
<organism evidence="1 2">
    <name type="scientific">Anaplasma marginale (strain Florida)</name>
    <dbReference type="NCBI Taxonomy" id="320483"/>
    <lineage>
        <taxon>Bacteria</taxon>
        <taxon>Pseudomonadati</taxon>
        <taxon>Pseudomonadota</taxon>
        <taxon>Alphaproteobacteria</taxon>
        <taxon>Rickettsiales</taxon>
        <taxon>Anaplasmataceae</taxon>
        <taxon>Anaplasma</taxon>
    </lineage>
</organism>
<proteinExistence type="predicted"/>
<reference evidence="1 2" key="1">
    <citation type="journal article" date="2009" name="BMC Genomics">
        <title>Conservation in the face of diversity: multistrain analysis of an intracellular bacterium.</title>
        <authorList>
            <person name="Dark M.J."/>
            <person name="Herndon D.R."/>
            <person name="Kappmeyer L.S."/>
            <person name="Gonzales M.P."/>
            <person name="Nordeen E."/>
            <person name="Palmer G.H."/>
            <person name="Knowles D.P. Jr."/>
            <person name="Brayton K.A."/>
        </authorList>
    </citation>
    <scope>NUCLEOTIDE SEQUENCE [LARGE SCALE GENOMIC DNA]</scope>
    <source>
        <strain evidence="1 2">Florida</strain>
    </source>
</reference>
<dbReference type="InterPro" id="IPR019632">
    <property type="entry name" value="DUF2497"/>
</dbReference>